<protein>
    <submittedName>
        <fullName evidence="2">Uncharacterized protein</fullName>
    </submittedName>
</protein>
<sequence length="52" mass="6134">MNSPRMTKLMSMYLVRYFLAEALRALAVFFIKYATLSGDIRCLSLWETVKKR</sequence>
<evidence type="ECO:0000256" key="1">
    <source>
        <dbReference type="SAM" id="Phobius"/>
    </source>
</evidence>
<keyword evidence="1" id="KW-1133">Transmembrane helix</keyword>
<dbReference type="EMBL" id="BK016081">
    <property type="protein sequence ID" value="DAF93282.1"/>
    <property type="molecule type" value="Genomic_DNA"/>
</dbReference>
<accession>A0A8S5UFV0</accession>
<name>A0A8S5UFV0_9VIRU</name>
<reference evidence="2" key="1">
    <citation type="journal article" date="2021" name="Proc. Natl. Acad. Sci. U.S.A.">
        <title>A Catalog of Tens of Thousands of Viruses from Human Metagenomes Reveals Hidden Associations with Chronic Diseases.</title>
        <authorList>
            <person name="Tisza M.J."/>
            <person name="Buck C.B."/>
        </authorList>
    </citation>
    <scope>NUCLEOTIDE SEQUENCE</scope>
    <source>
        <strain evidence="2">CtR9T2</strain>
    </source>
</reference>
<feature type="transmembrane region" description="Helical" evidence="1">
    <location>
        <begin position="12"/>
        <end position="31"/>
    </location>
</feature>
<proteinExistence type="predicted"/>
<organism evidence="2">
    <name type="scientific">Phage sp. ctR9T2</name>
    <dbReference type="NCBI Taxonomy" id="2825795"/>
    <lineage>
        <taxon>Viruses</taxon>
    </lineage>
</organism>
<keyword evidence="1" id="KW-0812">Transmembrane</keyword>
<evidence type="ECO:0000313" key="2">
    <source>
        <dbReference type="EMBL" id="DAF93282.1"/>
    </source>
</evidence>
<keyword evidence="1" id="KW-0472">Membrane</keyword>